<evidence type="ECO:0000313" key="1">
    <source>
        <dbReference type="EMBL" id="OBZ69872.1"/>
    </source>
</evidence>
<dbReference type="AlphaFoldDB" id="A0A1C7LYX6"/>
<dbReference type="Proteomes" id="UP000092993">
    <property type="component" value="Unassembled WGS sequence"/>
</dbReference>
<comment type="caution">
    <text evidence="1">The sequence shown here is derived from an EMBL/GenBank/DDBJ whole genome shotgun (WGS) entry which is preliminary data.</text>
</comment>
<keyword evidence="2" id="KW-1185">Reference proteome</keyword>
<gene>
    <name evidence="1" type="ORF">A0H81_10339</name>
</gene>
<sequence length="74" mass="8297">MLLTKSEAMNSACHNAIISKFTSYLDRYMLKEMTLHDGNGSLDPQQGARTHLSATTLKEALSGGQQMGYRQFWD</sequence>
<proteinExistence type="predicted"/>
<name>A0A1C7LYX6_GRIFR</name>
<dbReference type="EMBL" id="LUGG01000015">
    <property type="protein sequence ID" value="OBZ69872.1"/>
    <property type="molecule type" value="Genomic_DNA"/>
</dbReference>
<accession>A0A1C7LYX6</accession>
<protein>
    <submittedName>
        <fullName evidence="1">Uncharacterized protein</fullName>
    </submittedName>
</protein>
<organism evidence="1 2">
    <name type="scientific">Grifola frondosa</name>
    <name type="common">Maitake</name>
    <name type="synonym">Polyporus frondosus</name>
    <dbReference type="NCBI Taxonomy" id="5627"/>
    <lineage>
        <taxon>Eukaryota</taxon>
        <taxon>Fungi</taxon>
        <taxon>Dikarya</taxon>
        <taxon>Basidiomycota</taxon>
        <taxon>Agaricomycotina</taxon>
        <taxon>Agaricomycetes</taxon>
        <taxon>Polyporales</taxon>
        <taxon>Grifolaceae</taxon>
        <taxon>Grifola</taxon>
    </lineage>
</organism>
<reference evidence="1 2" key="1">
    <citation type="submission" date="2016-03" db="EMBL/GenBank/DDBJ databases">
        <title>Whole genome sequencing of Grifola frondosa 9006-11.</title>
        <authorList>
            <person name="Min B."/>
            <person name="Park H."/>
            <person name="Kim J.-G."/>
            <person name="Cho H."/>
            <person name="Oh Y.-L."/>
            <person name="Kong W.-S."/>
            <person name="Choi I.-G."/>
        </authorList>
    </citation>
    <scope>NUCLEOTIDE SEQUENCE [LARGE SCALE GENOMIC DNA]</scope>
    <source>
        <strain evidence="1 2">9006-11</strain>
    </source>
</reference>
<evidence type="ECO:0000313" key="2">
    <source>
        <dbReference type="Proteomes" id="UP000092993"/>
    </source>
</evidence>